<accession>A0A5N7IWG0</accession>
<dbReference type="InterPro" id="IPR006938">
    <property type="entry name" value="DUF624"/>
</dbReference>
<dbReference type="Proteomes" id="UP000342249">
    <property type="component" value="Unassembled WGS sequence"/>
</dbReference>
<feature type="transmembrane region" description="Helical" evidence="1">
    <location>
        <begin position="124"/>
        <end position="150"/>
    </location>
</feature>
<feature type="transmembrane region" description="Helical" evidence="1">
    <location>
        <begin position="197"/>
        <end position="216"/>
    </location>
</feature>
<organism evidence="2 3">
    <name type="scientific">Clostridium estertheticum</name>
    <dbReference type="NCBI Taxonomy" id="238834"/>
    <lineage>
        <taxon>Bacteria</taxon>
        <taxon>Bacillati</taxon>
        <taxon>Bacillota</taxon>
        <taxon>Clostridia</taxon>
        <taxon>Eubacteriales</taxon>
        <taxon>Clostridiaceae</taxon>
        <taxon>Clostridium</taxon>
    </lineage>
</organism>
<keyword evidence="1" id="KW-0472">Membrane</keyword>
<dbReference type="Pfam" id="PF04854">
    <property type="entry name" value="DUF624"/>
    <property type="match status" value="1"/>
</dbReference>
<gene>
    <name evidence="2" type="ORF">E4V82_01660</name>
</gene>
<dbReference type="EMBL" id="SPSF01000009">
    <property type="protein sequence ID" value="MPQ60820.1"/>
    <property type="molecule type" value="Genomic_DNA"/>
</dbReference>
<feature type="transmembrane region" description="Helical" evidence="1">
    <location>
        <begin position="171"/>
        <end position="191"/>
    </location>
</feature>
<feature type="transmembrane region" description="Helical" evidence="1">
    <location>
        <begin position="50"/>
        <end position="71"/>
    </location>
</feature>
<name>A0A5N7IWG0_9CLOT</name>
<dbReference type="AlphaFoldDB" id="A0A5N7IWG0"/>
<keyword evidence="1" id="KW-1133">Transmembrane helix</keyword>
<dbReference type="RefSeq" id="WP_152749889.1">
    <property type="nucleotide sequence ID" value="NZ_JAHLDQ010000021.1"/>
</dbReference>
<reference evidence="2 3" key="1">
    <citation type="journal article" date="2019" name="Lett. Appl. Microbiol.">
        <title>A case of 'blown pack' spoilage of vacuum-packaged pork likely associated with Clostridium estertheticum in Canada.</title>
        <authorList>
            <person name="Zhang P."/>
            <person name="Ward P."/>
            <person name="McMullen L.M."/>
            <person name="Yang X."/>
        </authorList>
    </citation>
    <scope>NUCLEOTIDE SEQUENCE [LARGE SCALE GENOMIC DNA]</scope>
    <source>
        <strain evidence="2 3">MA19</strain>
    </source>
</reference>
<feature type="transmembrane region" description="Helical" evidence="1">
    <location>
        <begin position="98"/>
        <end position="118"/>
    </location>
</feature>
<keyword evidence="1" id="KW-0812">Transmembrane</keyword>
<evidence type="ECO:0000313" key="3">
    <source>
        <dbReference type="Proteomes" id="UP000342249"/>
    </source>
</evidence>
<evidence type="ECO:0000313" key="2">
    <source>
        <dbReference type="EMBL" id="MPQ60820.1"/>
    </source>
</evidence>
<protein>
    <submittedName>
        <fullName evidence="2">DUF624 domain-containing protein</fullName>
    </submittedName>
</protein>
<comment type="caution">
    <text evidence="2">The sequence shown here is derived from an EMBL/GenBank/DDBJ whole genome shotgun (WGS) entry which is preliminary data.</text>
</comment>
<evidence type="ECO:0000256" key="1">
    <source>
        <dbReference type="SAM" id="Phobius"/>
    </source>
</evidence>
<feature type="transmembrane region" description="Helical" evidence="1">
    <location>
        <begin position="20"/>
        <end position="44"/>
    </location>
</feature>
<sequence>MKKENFMNYSIYSKIFEAVYYFLMMNIYFAVTNILFLIAVGLVSFTSNHILIYALSLIPTGPALVALISCLNKYHKEKDLNVTKDFFSYYIQSFKKTITVWLFSLIILTIVILDYFFLMKTKYVIIFTPILFIIFNIVLSTTINYFTFLVKNRQSSIKDILRISFFFTFKKFYIGFVNNIVVLSILFITILKPLLSVIFLVSIFVYLIYINNNNLYKTPIKEK</sequence>
<proteinExistence type="predicted"/>